<evidence type="ECO:0000256" key="3">
    <source>
        <dbReference type="ARBA" id="ARBA00022448"/>
    </source>
</evidence>
<dbReference type="GO" id="GO:0005886">
    <property type="term" value="C:plasma membrane"/>
    <property type="evidence" value="ECO:0007669"/>
    <property type="project" value="UniProtKB-SubCell"/>
</dbReference>
<reference evidence="10 11" key="3">
    <citation type="journal article" date="2011" name="Nat. Chem. Biol.">
        <title>Reveromycin A biosynthesis uses RevG and RevJ for stereospecific spiroacetal formation.</title>
        <authorList>
            <person name="Takahashi S."/>
            <person name="Toyoda A."/>
            <person name="Sekiyama Y."/>
            <person name="Takagi H."/>
            <person name="Nogawa T."/>
            <person name="Uramoto M."/>
            <person name="Suzuki R."/>
            <person name="Koshino H."/>
            <person name="Kumano T."/>
            <person name="Panthee S."/>
            <person name="Dairi T."/>
            <person name="Ishikawa J."/>
            <person name="Ikeda H."/>
            <person name="Sakaki Y."/>
            <person name="Osada H."/>
        </authorList>
    </citation>
    <scope>NUCLEOTIDE SEQUENCE [LARGE SCALE GENOMIC DNA]</scope>
    <source>
        <strain evidence="10 11">SN-593</strain>
    </source>
</reference>
<dbReference type="EMBL" id="AP018365">
    <property type="protein sequence ID" value="BBA96403.1"/>
    <property type="molecule type" value="Genomic_DNA"/>
</dbReference>
<feature type="transmembrane region" description="Helical" evidence="8">
    <location>
        <begin position="20"/>
        <end position="45"/>
    </location>
</feature>
<evidence type="ECO:0000256" key="1">
    <source>
        <dbReference type="ARBA" id="ARBA00004651"/>
    </source>
</evidence>
<dbReference type="PROSITE" id="PS50850">
    <property type="entry name" value="MFS"/>
    <property type="match status" value="1"/>
</dbReference>
<reference evidence="10 11" key="1">
    <citation type="journal article" date="2010" name="J. Bacteriol.">
        <title>Biochemical characterization of a novel indole prenyltransferase from Streptomyces sp. SN-593.</title>
        <authorList>
            <person name="Takahashi S."/>
            <person name="Takagi H."/>
            <person name="Toyoda A."/>
            <person name="Uramoto M."/>
            <person name="Nogawa T."/>
            <person name="Ueki M."/>
            <person name="Sakaki Y."/>
            <person name="Osada H."/>
        </authorList>
    </citation>
    <scope>NUCLEOTIDE SEQUENCE [LARGE SCALE GENOMIC DNA]</scope>
    <source>
        <strain evidence="10 11">SN-593</strain>
    </source>
</reference>
<evidence type="ECO:0000256" key="7">
    <source>
        <dbReference type="ARBA" id="ARBA00023136"/>
    </source>
</evidence>
<evidence type="ECO:0000256" key="2">
    <source>
        <dbReference type="ARBA" id="ARBA00007520"/>
    </source>
</evidence>
<dbReference type="Gene3D" id="1.20.1250.20">
    <property type="entry name" value="MFS general substrate transporter like domains"/>
    <property type="match status" value="1"/>
</dbReference>
<feature type="transmembrane region" description="Helical" evidence="8">
    <location>
        <begin position="208"/>
        <end position="228"/>
    </location>
</feature>
<dbReference type="InterPro" id="IPR036259">
    <property type="entry name" value="MFS_trans_sf"/>
</dbReference>
<feature type="transmembrane region" description="Helical" evidence="8">
    <location>
        <begin position="276"/>
        <end position="297"/>
    </location>
</feature>
<feature type="transmembrane region" description="Helical" evidence="8">
    <location>
        <begin position="57"/>
        <end position="76"/>
    </location>
</feature>
<keyword evidence="5 8" id="KW-0812">Transmembrane</keyword>
<organism evidence="10 11">
    <name type="scientific">Actinacidiphila reveromycinica</name>
    <dbReference type="NCBI Taxonomy" id="659352"/>
    <lineage>
        <taxon>Bacteria</taxon>
        <taxon>Bacillati</taxon>
        <taxon>Actinomycetota</taxon>
        <taxon>Actinomycetes</taxon>
        <taxon>Kitasatosporales</taxon>
        <taxon>Streptomycetaceae</taxon>
        <taxon>Actinacidiphila</taxon>
    </lineage>
</organism>
<feature type="transmembrane region" description="Helical" evidence="8">
    <location>
        <begin position="146"/>
        <end position="164"/>
    </location>
</feature>
<gene>
    <name evidence="10" type="ORF">RVR_1678</name>
</gene>
<keyword evidence="4" id="KW-1003">Cell membrane</keyword>
<dbReference type="GO" id="GO:0022857">
    <property type="term" value="F:transmembrane transporter activity"/>
    <property type="evidence" value="ECO:0007669"/>
    <property type="project" value="InterPro"/>
</dbReference>
<evidence type="ECO:0000256" key="6">
    <source>
        <dbReference type="ARBA" id="ARBA00022989"/>
    </source>
</evidence>
<feature type="transmembrane region" description="Helical" evidence="8">
    <location>
        <begin position="477"/>
        <end position="499"/>
    </location>
</feature>
<dbReference type="Proteomes" id="UP000595703">
    <property type="component" value="Chromosome"/>
</dbReference>
<dbReference type="PANTHER" id="PTHR23501">
    <property type="entry name" value="MAJOR FACILITATOR SUPERFAMILY"/>
    <property type="match status" value="1"/>
</dbReference>
<comment type="subcellular location">
    <subcellularLocation>
        <location evidence="1">Cell membrane</location>
        <topology evidence="1">Multi-pass membrane protein</topology>
    </subcellularLocation>
</comment>
<feature type="transmembrane region" description="Helical" evidence="8">
    <location>
        <begin position="88"/>
        <end position="107"/>
    </location>
</feature>
<evidence type="ECO:0000256" key="8">
    <source>
        <dbReference type="SAM" id="Phobius"/>
    </source>
</evidence>
<dbReference type="InterPro" id="IPR011701">
    <property type="entry name" value="MFS"/>
</dbReference>
<dbReference type="SUPFAM" id="SSF103473">
    <property type="entry name" value="MFS general substrate transporter"/>
    <property type="match status" value="1"/>
</dbReference>
<dbReference type="NCBIfam" id="TIGR00711">
    <property type="entry name" value="efflux_EmrB"/>
    <property type="match status" value="1"/>
</dbReference>
<comment type="similarity">
    <text evidence="2">Belongs to the major facilitator superfamily. TCR/Tet family.</text>
</comment>
<sequence length="508" mass="52921">MGVMTGEAERTSWEGPRPGLRLALVPLLLAMLPTSLGTTIVATSMPTIAGDLGGVEHLSWAVSAYALAAAASTPVWGRLGDMYGRKRWLMTAMAVFLTGSALSGLAGTMGQLIAARAVQGLGGGGVAVCVMAVIGELIPPRERGRYQGMISSVMVFSMIVGPLVGGTVTDNLGWRWAFWFNLPLGGLALALVARFVRVPSRRRQAHIDYVGALLLVLCITSLVLVLTWGGTHYAWGSGTILVLTAASAAALAGFVLAQSRTAEPVLPPHLFRSRNFTLMSVLSFTNGFVMYGAVFYLPLYQQAVNGASAVGSGLLLLPMLGSLVVVSQSSGRFLARTGNYRVLQVGGSAAMLAGALLLARVDTTTSRPTIELSMALLGAGMGSLGQNVVTVAQNSVDLQEVGVAAAAITLFRTLGNSVGVALMGTRFNHRVREVMAERTGGAAGLHQTRLDAKGMDRLTPAVRAGYEAAVAGGVRDAFVLASAAAALAFVTALLVRQVALRSVRGRRS</sequence>
<accession>A0A7U3VMB8</accession>
<dbReference type="KEGG" id="arev:RVR_1678"/>
<keyword evidence="6 8" id="KW-1133">Transmembrane helix</keyword>
<evidence type="ECO:0000256" key="5">
    <source>
        <dbReference type="ARBA" id="ARBA00022692"/>
    </source>
</evidence>
<name>A0A7U3VMB8_9ACTN</name>
<dbReference type="PANTHER" id="PTHR23501:SF197">
    <property type="entry name" value="COMD"/>
    <property type="match status" value="1"/>
</dbReference>
<dbReference type="AlphaFoldDB" id="A0A7U3VMB8"/>
<protein>
    <submittedName>
        <fullName evidence="10">Putative transmembrane efflux protein</fullName>
    </submittedName>
</protein>
<dbReference type="Gene3D" id="1.20.1720.10">
    <property type="entry name" value="Multidrug resistance protein D"/>
    <property type="match status" value="1"/>
</dbReference>
<feature type="transmembrane region" description="Helical" evidence="8">
    <location>
        <begin position="176"/>
        <end position="196"/>
    </location>
</feature>
<feature type="transmembrane region" description="Helical" evidence="8">
    <location>
        <begin position="113"/>
        <end position="134"/>
    </location>
</feature>
<feature type="domain" description="Major facilitator superfamily (MFS) profile" evidence="9">
    <location>
        <begin position="23"/>
        <end position="500"/>
    </location>
</feature>
<feature type="transmembrane region" description="Helical" evidence="8">
    <location>
        <begin position="234"/>
        <end position="256"/>
    </location>
</feature>
<evidence type="ECO:0000313" key="11">
    <source>
        <dbReference type="Proteomes" id="UP000595703"/>
    </source>
</evidence>
<proteinExistence type="inferred from homology"/>
<evidence type="ECO:0000256" key="4">
    <source>
        <dbReference type="ARBA" id="ARBA00022475"/>
    </source>
</evidence>
<keyword evidence="3" id="KW-0813">Transport</keyword>
<dbReference type="InterPro" id="IPR004638">
    <property type="entry name" value="EmrB-like"/>
</dbReference>
<keyword evidence="11" id="KW-1185">Reference proteome</keyword>
<dbReference type="InterPro" id="IPR020846">
    <property type="entry name" value="MFS_dom"/>
</dbReference>
<dbReference type="FunFam" id="1.20.1720.10:FF:000004">
    <property type="entry name" value="EmrB/QacA family drug resistance transporter"/>
    <property type="match status" value="1"/>
</dbReference>
<reference evidence="10 11" key="4">
    <citation type="journal article" date="2020" name="Sci. Rep.">
        <title>beta-carboline chemical signals induce reveromycin production through a LuxR family regulator in Streptomyces sp. SN-593.</title>
        <authorList>
            <person name="Panthee S."/>
            <person name="Kito N."/>
            <person name="Hayashi T."/>
            <person name="Shimizu T."/>
            <person name="Ishikawa J."/>
            <person name="Hamamoto H."/>
            <person name="Osada H."/>
            <person name="Takahashi S."/>
        </authorList>
    </citation>
    <scope>NUCLEOTIDE SEQUENCE [LARGE SCALE GENOMIC DNA]</scope>
    <source>
        <strain evidence="10 11">SN-593</strain>
    </source>
</reference>
<dbReference type="Pfam" id="PF07690">
    <property type="entry name" value="MFS_1"/>
    <property type="match status" value="1"/>
</dbReference>
<evidence type="ECO:0000313" key="10">
    <source>
        <dbReference type="EMBL" id="BBA96403.1"/>
    </source>
</evidence>
<evidence type="ECO:0000259" key="9">
    <source>
        <dbReference type="PROSITE" id="PS50850"/>
    </source>
</evidence>
<reference evidence="10 11" key="2">
    <citation type="journal article" date="2011" name="J. Antibiot.">
        <title>Furaquinocins I and J: novel polyketide isoprenoid hybrid compounds from Streptomyces reveromyceticus SN-593.</title>
        <authorList>
            <person name="Panthee S."/>
            <person name="Takahashi S."/>
            <person name="Takagi H."/>
            <person name="Nogawa T."/>
            <person name="Oowada E."/>
            <person name="Uramoto M."/>
            <person name="Osada H."/>
        </authorList>
    </citation>
    <scope>NUCLEOTIDE SEQUENCE [LARGE SCALE GENOMIC DNA]</scope>
    <source>
        <strain evidence="10 11">SN-593</strain>
    </source>
</reference>
<feature type="transmembrane region" description="Helical" evidence="8">
    <location>
        <begin position="338"/>
        <end position="359"/>
    </location>
</feature>
<feature type="transmembrane region" description="Helical" evidence="8">
    <location>
        <begin position="303"/>
        <end position="326"/>
    </location>
</feature>
<keyword evidence="7 8" id="KW-0472">Membrane</keyword>